<keyword evidence="7" id="KW-0540">Nuclease</keyword>
<feature type="active site" evidence="16">
    <location>
        <position position="80"/>
    </location>
</feature>
<feature type="chain" id="PRO_5013681928" description="Ribonuclease T2-like" evidence="19">
    <location>
        <begin position="20"/>
        <end position="402"/>
    </location>
</feature>
<keyword evidence="6" id="KW-0926">Vacuole</keyword>
<dbReference type="PROSITE" id="PS00530">
    <property type="entry name" value="RNASE_T2_1"/>
    <property type="match status" value="1"/>
</dbReference>
<dbReference type="EMBL" id="PEKT02000008">
    <property type="protein sequence ID" value="PIS50523.1"/>
    <property type="molecule type" value="Genomic_DNA"/>
</dbReference>
<evidence type="ECO:0000256" key="8">
    <source>
        <dbReference type="ARBA" id="ARBA00022729"/>
    </source>
</evidence>
<evidence type="ECO:0000256" key="9">
    <source>
        <dbReference type="ARBA" id="ARBA00022759"/>
    </source>
</evidence>
<dbReference type="VEuPathDB" id="FungiDB:CJI96_0005374"/>
<feature type="active site" evidence="16">
    <location>
        <position position="141"/>
    </location>
</feature>
<dbReference type="GO" id="GO:0033897">
    <property type="term" value="F:ribonuclease T2 activity"/>
    <property type="evidence" value="ECO:0007669"/>
    <property type="project" value="UniProtKB-EC"/>
</dbReference>
<accession>A0A2H0ZJY8</accession>
<keyword evidence="23" id="KW-1185">Reference proteome</keyword>
<evidence type="ECO:0000256" key="13">
    <source>
        <dbReference type="ARBA" id="ARBA00023239"/>
    </source>
</evidence>
<evidence type="ECO:0000256" key="11">
    <source>
        <dbReference type="ARBA" id="ARBA00023157"/>
    </source>
</evidence>
<dbReference type="GO" id="GO:0005829">
    <property type="term" value="C:cytosol"/>
    <property type="evidence" value="ECO:0007669"/>
    <property type="project" value="EnsemblFungi"/>
</dbReference>
<dbReference type="GO" id="GO:0000324">
    <property type="term" value="C:fungal-type vacuole"/>
    <property type="evidence" value="ECO:0007669"/>
    <property type="project" value="EnsemblFungi"/>
</dbReference>
<dbReference type="VEuPathDB" id="FungiDB:CJJ07_002481"/>
<dbReference type="SUPFAM" id="SSF55895">
    <property type="entry name" value="Ribonuclease Rh-like"/>
    <property type="match status" value="1"/>
</dbReference>
<evidence type="ECO:0000256" key="6">
    <source>
        <dbReference type="ARBA" id="ARBA00022554"/>
    </source>
</evidence>
<reference evidence="21" key="4">
    <citation type="submission" date="2024-03" db="EMBL/GenBank/DDBJ databases">
        <title>Improved genome assembly of Candida auris strain B8441 and annotation of B11205.</title>
        <authorList>
            <person name="Cauldron N.C."/>
            <person name="Shea T."/>
            <person name="Cuomo C.A."/>
        </authorList>
    </citation>
    <scope>NUCLEOTIDE SEQUENCE</scope>
    <source>
        <strain evidence="21">B8441</strain>
    </source>
</reference>
<organism evidence="22">
    <name type="scientific">Candidozyma auris</name>
    <name type="common">Yeast</name>
    <name type="synonym">Candida auris</name>
    <dbReference type="NCBI Taxonomy" id="498019"/>
    <lineage>
        <taxon>Eukaryota</taxon>
        <taxon>Fungi</taxon>
        <taxon>Dikarya</taxon>
        <taxon>Ascomycota</taxon>
        <taxon>Saccharomycotina</taxon>
        <taxon>Pichiomycetes</taxon>
        <taxon>Metschnikowiaceae</taxon>
        <taxon>Candidozyma</taxon>
    </lineage>
</organism>
<dbReference type="FunFam" id="3.90.730.10:FF:000004">
    <property type="entry name" value="Ribonuclease T2-like"/>
    <property type="match status" value="1"/>
</dbReference>
<keyword evidence="10" id="KW-0378">Hydrolase</keyword>
<dbReference type="InterPro" id="IPR036430">
    <property type="entry name" value="RNase_T2-like_sf"/>
</dbReference>
<dbReference type="VEuPathDB" id="FungiDB:CJJ09_005066"/>
<dbReference type="Proteomes" id="UP000230249">
    <property type="component" value="Unassembled WGS sequence"/>
</dbReference>
<comment type="similarity">
    <text evidence="3 17">Belongs to the RNase T2 family.</text>
</comment>
<dbReference type="EMBL" id="PEKT03000006">
    <property type="protein sequence ID" value="KAK8438743.1"/>
    <property type="molecule type" value="Genomic_DNA"/>
</dbReference>
<evidence type="ECO:0000313" key="23">
    <source>
        <dbReference type="Proteomes" id="UP000230249"/>
    </source>
</evidence>
<feature type="active site" evidence="16">
    <location>
        <position position="145"/>
    </location>
</feature>
<evidence type="ECO:0000256" key="7">
    <source>
        <dbReference type="ARBA" id="ARBA00022722"/>
    </source>
</evidence>
<dbReference type="InterPro" id="IPR033130">
    <property type="entry name" value="RNase_T2_His_AS_2"/>
</dbReference>
<keyword evidence="13" id="KW-0456">Lyase</keyword>
<reference evidence="22 23" key="1">
    <citation type="journal article" date="2017" name="Clin. Infect. Dis.">
        <title>Simultaneous emergence of multidrug-resistant Candida auris on 3 continents confirmed by whole-genome sequencing and epidemiological analyses.</title>
        <authorList>
            <person name="Lockhart S.R."/>
            <person name="Etienne K.A."/>
            <person name="Vallabhaneni S."/>
            <person name="Farooqi J."/>
            <person name="Chowdhary A."/>
            <person name="Govender N.P."/>
            <person name="Colombo A.L."/>
            <person name="Calvo B."/>
            <person name="Cuomo C.A."/>
            <person name="Desjardins C.A."/>
            <person name="Berkow E.L."/>
            <person name="Castanheira M."/>
            <person name="Magobo R.E."/>
            <person name="Jabeen K."/>
            <person name="Asghar R.J."/>
            <person name="Meis J.F."/>
            <person name="Jackson B."/>
            <person name="Chiller T."/>
            <person name="Litvintseva A.P."/>
        </authorList>
    </citation>
    <scope>NUCLEOTIDE SEQUENCE [LARGE SCALE GENOMIC DNA]</scope>
    <source>
        <strain evidence="22 23">B8441</strain>
    </source>
</reference>
<evidence type="ECO:0000256" key="1">
    <source>
        <dbReference type="ARBA" id="ARBA00004410"/>
    </source>
</evidence>
<reference evidence="22" key="2">
    <citation type="submission" date="2017-11" db="EMBL/GenBank/DDBJ databases">
        <title>Candida auris genome assembly and annotation.</title>
        <authorList>
            <person name="Munoz J.F."/>
            <person name="Gade L.G."/>
            <person name="Chow N.A."/>
            <person name="Litvintseva A.P."/>
            <person name="Loparev V.N."/>
            <person name="Cuomo C.A."/>
        </authorList>
    </citation>
    <scope>NUCLEOTIDE SEQUENCE</scope>
    <source>
        <strain evidence="22">B8441</strain>
    </source>
</reference>
<dbReference type="GO" id="GO:0006402">
    <property type="term" value="P:mRNA catabolic process"/>
    <property type="evidence" value="ECO:0007669"/>
    <property type="project" value="EnsemblFungi"/>
</dbReference>
<reference evidence="21 23" key="3">
    <citation type="journal article" date="2018" name="Nat. Commun.">
        <title>Genomic insights into multidrug-resistance, mating and virulence in Candida auris and related emerging species.</title>
        <authorList>
            <person name="Munoz J.F."/>
            <person name="Gade L."/>
            <person name="Chow N.A."/>
            <person name="Loparev V.N."/>
            <person name="Juieng P."/>
            <person name="Berkow E.L."/>
            <person name="Farrer R.A."/>
            <person name="Litvintseva A.P."/>
            <person name="Cuomo C.A."/>
        </authorList>
    </citation>
    <scope>GENOME REANNOTATION</scope>
    <source>
        <strain evidence="21 23">B8441</strain>
    </source>
</reference>
<dbReference type="GO" id="GO:0003723">
    <property type="term" value="F:RNA binding"/>
    <property type="evidence" value="ECO:0007669"/>
    <property type="project" value="InterPro"/>
</dbReference>
<evidence type="ECO:0000259" key="20">
    <source>
        <dbReference type="Pfam" id="PF25488"/>
    </source>
</evidence>
<dbReference type="VEuPathDB" id="FungiDB:B9J08_004351"/>
<keyword evidence="5" id="KW-0963">Cytoplasm</keyword>
<dbReference type="PANTHER" id="PTHR11240">
    <property type="entry name" value="RIBONUCLEASE T2"/>
    <property type="match status" value="1"/>
</dbReference>
<feature type="compositionally biased region" description="Pro residues" evidence="18">
    <location>
        <begin position="271"/>
        <end position="280"/>
    </location>
</feature>
<evidence type="ECO:0000313" key="22">
    <source>
        <dbReference type="EMBL" id="PIS50523.1"/>
    </source>
</evidence>
<dbReference type="Pfam" id="PF25488">
    <property type="entry name" value="RNaseT2L_C"/>
    <property type="match status" value="1"/>
</dbReference>
<evidence type="ECO:0000256" key="14">
    <source>
        <dbReference type="ARBA" id="ARBA00025494"/>
    </source>
</evidence>
<evidence type="ECO:0000256" key="17">
    <source>
        <dbReference type="RuleBase" id="RU004328"/>
    </source>
</evidence>
<dbReference type="CDD" id="cd01061">
    <property type="entry name" value="RNase_T2_euk"/>
    <property type="match status" value="1"/>
</dbReference>
<evidence type="ECO:0000313" key="21">
    <source>
        <dbReference type="EMBL" id="KAK8438743.1"/>
    </source>
</evidence>
<keyword evidence="8 19" id="KW-0732">Signal</keyword>
<keyword evidence="9" id="KW-0255">Endonuclease</keyword>
<feature type="signal peptide" evidence="19">
    <location>
        <begin position="1"/>
        <end position="19"/>
    </location>
</feature>
<evidence type="ECO:0000256" key="19">
    <source>
        <dbReference type="SAM" id="SignalP"/>
    </source>
</evidence>
<comment type="caution">
    <text evidence="22">The sequence shown here is derived from an EMBL/GenBank/DDBJ whole genome shotgun (WGS) entry which is preliminary data.</text>
</comment>
<evidence type="ECO:0000256" key="15">
    <source>
        <dbReference type="ARBA" id="ARBA00071169"/>
    </source>
</evidence>
<dbReference type="PROSITE" id="PS00531">
    <property type="entry name" value="RNASE_T2_2"/>
    <property type="match status" value="1"/>
</dbReference>
<dbReference type="InterPro" id="IPR057328">
    <property type="entry name" value="RNaseT2L_C"/>
</dbReference>
<sequence length="402" mass="45325">MKYIFTLLGAAFAFPAAYADKQSPLEVPFESCPSDLPISCSNSTPIDNTCCFESPGGVMLQTQFWDYYPPVGPNDTFTLHGLWPDNCDGTYEQFCDNSLEISKGDIKKILVDKFDDQKLYEKMEGIWKNFNGDDESLWIHEFNKHATCIKTIKPRCYGNSYATDENVYDFFKIAVSLYEKYPTFDFLAQNGIHPSLDATYSKEQIAQALNSNFDDKVVYFKCNKYNALQEVWYFHHLRGSLLKEDFVKISAFNSPSCPNEGIKFLPKGKFSPPPGQPPKDPSGRRGYIRLSDHSGCLISNGQHYEYGTCATFRVVDSQFGGKNLISSKGVCGFDSKGDLTCNRSNSGSKFQFQFDKETREIGFGGNFKWCFDESGKHGHGKYIQTPVRLADGKCDAFSLKLA</sequence>
<dbReference type="PANTHER" id="PTHR11240:SF22">
    <property type="entry name" value="RIBONUCLEASE T2"/>
    <property type="match status" value="1"/>
</dbReference>
<keyword evidence="11" id="KW-1015">Disulfide bond</keyword>
<dbReference type="VEuPathDB" id="FungiDB:CJI97_004414"/>
<dbReference type="Pfam" id="PF00445">
    <property type="entry name" value="Ribonuclease_T2"/>
    <property type="match status" value="1"/>
</dbReference>
<evidence type="ECO:0000256" key="4">
    <source>
        <dbReference type="ARBA" id="ARBA00012571"/>
    </source>
</evidence>
<dbReference type="GO" id="GO:0005775">
    <property type="term" value="C:vacuolar lumen"/>
    <property type="evidence" value="ECO:0007669"/>
    <property type="project" value="UniProtKB-SubCell"/>
</dbReference>
<dbReference type="GO" id="GO:0016787">
    <property type="term" value="F:hydrolase activity"/>
    <property type="evidence" value="ECO:0007669"/>
    <property type="project" value="UniProtKB-KW"/>
</dbReference>
<dbReference type="AlphaFoldDB" id="A0A2H0ZJY8"/>
<name>A0A2H0ZJY8_CANAR</name>
<gene>
    <name evidence="22" type="ORF">B9J08_004351</name>
    <name evidence="21" type="ORF">B9J08_05105</name>
</gene>
<feature type="domain" description="RNase T2-like C-terminal" evidence="20">
    <location>
        <begin position="285"/>
        <end position="376"/>
    </location>
</feature>
<dbReference type="GO" id="GO:0005576">
    <property type="term" value="C:extracellular region"/>
    <property type="evidence" value="ECO:0007669"/>
    <property type="project" value="EnsemblFungi"/>
</dbReference>
<comment type="function">
    <text evidence="14">Rnase which modulates cell survival under stress conditions. Released from the vacuole to the cytoplasm during stress to promote tRNA and rRNA cleavage and to activate separately a downstream pathway that promotes cell death. Involved in cell size, vacuolar morphology and growth at high temperatures and high salt concentration.</text>
</comment>
<protein>
    <recommendedName>
        <fullName evidence="15">Ribonuclease T2-like</fullName>
        <ecNumber evidence="4">4.6.1.19</ecNumber>
    </recommendedName>
</protein>
<evidence type="ECO:0000256" key="3">
    <source>
        <dbReference type="ARBA" id="ARBA00007469"/>
    </source>
</evidence>
<evidence type="ECO:0000256" key="16">
    <source>
        <dbReference type="PIRSR" id="PIRSR633697-1"/>
    </source>
</evidence>
<dbReference type="VEuPathDB" id="FungiDB:QG37_04581"/>
<evidence type="ECO:0000256" key="18">
    <source>
        <dbReference type="SAM" id="MobiDB-lite"/>
    </source>
</evidence>
<dbReference type="OMA" id="HESLWIH"/>
<comment type="subcellular location">
    <subcellularLocation>
        <location evidence="2">Cytoplasm</location>
    </subcellularLocation>
    <subcellularLocation>
        <location evidence="1">Vacuole lumen</location>
    </subcellularLocation>
</comment>
<dbReference type="GO" id="GO:0006915">
    <property type="term" value="P:apoptotic process"/>
    <property type="evidence" value="ECO:0007669"/>
    <property type="project" value="EnsemblFungi"/>
</dbReference>
<evidence type="ECO:0000256" key="12">
    <source>
        <dbReference type="ARBA" id="ARBA00023180"/>
    </source>
</evidence>
<evidence type="ECO:0000256" key="10">
    <source>
        <dbReference type="ARBA" id="ARBA00022801"/>
    </source>
</evidence>
<evidence type="ECO:0000256" key="2">
    <source>
        <dbReference type="ARBA" id="ARBA00004496"/>
    </source>
</evidence>
<dbReference type="GO" id="GO:0000902">
    <property type="term" value="P:cell morphogenesis"/>
    <property type="evidence" value="ECO:0007669"/>
    <property type="project" value="EnsemblFungi"/>
</dbReference>
<dbReference type="InterPro" id="IPR001568">
    <property type="entry name" value="RNase_T2-like"/>
</dbReference>
<dbReference type="Gene3D" id="3.90.730.10">
    <property type="entry name" value="Ribonuclease T2-like"/>
    <property type="match status" value="1"/>
</dbReference>
<proteinExistence type="inferred from homology"/>
<dbReference type="InterPro" id="IPR018188">
    <property type="entry name" value="RNase_T2_His_AS_1"/>
</dbReference>
<evidence type="ECO:0000256" key="5">
    <source>
        <dbReference type="ARBA" id="ARBA00022490"/>
    </source>
</evidence>
<dbReference type="InterPro" id="IPR033697">
    <property type="entry name" value="Ribonuclease_T2_eukaryotic"/>
</dbReference>
<keyword evidence="12" id="KW-0325">Glycoprotein</keyword>
<feature type="region of interest" description="Disordered" evidence="18">
    <location>
        <begin position="265"/>
        <end position="285"/>
    </location>
</feature>
<dbReference type="EC" id="4.6.1.19" evidence="4"/>